<proteinExistence type="predicted"/>
<accession>A0A1H3Y4G4</accession>
<organism evidence="1 2">
    <name type="scientific">Eubacterium aggregans</name>
    <dbReference type="NCBI Taxonomy" id="81409"/>
    <lineage>
        <taxon>Bacteria</taxon>
        <taxon>Bacillati</taxon>
        <taxon>Bacillota</taxon>
        <taxon>Clostridia</taxon>
        <taxon>Eubacteriales</taxon>
        <taxon>Eubacteriaceae</taxon>
        <taxon>Eubacterium</taxon>
    </lineage>
</organism>
<keyword evidence="2" id="KW-1185">Reference proteome</keyword>
<dbReference type="AlphaFoldDB" id="A0A1H3Y4G4"/>
<evidence type="ECO:0000313" key="2">
    <source>
        <dbReference type="Proteomes" id="UP000199394"/>
    </source>
</evidence>
<sequence length="129" mass="14238">MGKIAHVSSKVNISKVLIAGLKQAAITCLEQTGEALHTQIIADEVMPFDQGTMQNEQTFVDTSASKSGTVTLTTTSPQARRLYFHPEYDYQRVNNANAGGLWADDYIDGSKKDFCKTTFKKLYKLKTGV</sequence>
<dbReference type="STRING" id="81409.SAMN04515656_10342"/>
<gene>
    <name evidence="1" type="ORF">SAMN04515656_10342</name>
</gene>
<name>A0A1H3Y4G4_9FIRM</name>
<protein>
    <recommendedName>
        <fullName evidence="3">Minor capsid protein</fullName>
    </recommendedName>
</protein>
<dbReference type="RefSeq" id="WP_242911572.1">
    <property type="nucleotide sequence ID" value="NZ_FNRK01000003.1"/>
</dbReference>
<evidence type="ECO:0008006" key="3">
    <source>
        <dbReference type="Google" id="ProtNLM"/>
    </source>
</evidence>
<dbReference type="Proteomes" id="UP000199394">
    <property type="component" value="Unassembled WGS sequence"/>
</dbReference>
<evidence type="ECO:0000313" key="1">
    <source>
        <dbReference type="EMBL" id="SEA05981.1"/>
    </source>
</evidence>
<dbReference type="EMBL" id="FNRK01000003">
    <property type="protein sequence ID" value="SEA05981.1"/>
    <property type="molecule type" value="Genomic_DNA"/>
</dbReference>
<reference evidence="1 2" key="1">
    <citation type="submission" date="2016-10" db="EMBL/GenBank/DDBJ databases">
        <authorList>
            <person name="de Groot N.N."/>
        </authorList>
    </citation>
    <scope>NUCLEOTIDE SEQUENCE [LARGE SCALE GENOMIC DNA]</scope>
    <source>
        <strain evidence="1 2">SR12</strain>
    </source>
</reference>